<protein>
    <submittedName>
        <fullName evidence="1">Ail and ompX</fullName>
    </submittedName>
</protein>
<dbReference type="EMBL" id="AFCO01001968">
    <property type="protein sequence ID" value="EHC48491.1"/>
    <property type="molecule type" value="Genomic_DNA"/>
</dbReference>
<evidence type="ECO:0000313" key="2">
    <source>
        <dbReference type="Proteomes" id="UP000003532"/>
    </source>
</evidence>
<dbReference type="BioCyc" id="SENT913075:G120P-1344-MONOMER"/>
<name>G5NLF3_SALET</name>
<accession>G5NLF3</accession>
<reference evidence="1 2" key="1">
    <citation type="journal article" date="2011" name="BMC Genomics">
        <title>Genome sequencing reveals diversification of virulence factor content and possible host adaptation in distinct subpopulations of Salmonella enterica.</title>
        <authorList>
            <person name="den Bakker H.C."/>
            <person name="Moreno Switt A.I."/>
            <person name="Govoni G."/>
            <person name="Cummings C.A."/>
            <person name="Ranieri M.L."/>
            <person name="Degoricija L."/>
            <person name="Hoelzer K."/>
            <person name="Rodriguez-Rivera L.D."/>
            <person name="Brown S."/>
            <person name="Bolchacova E."/>
            <person name="Furtado M.R."/>
            <person name="Wiedmann M."/>
        </authorList>
    </citation>
    <scope>NUCLEOTIDE SEQUENCE [LARGE SCALE GENOMIC DNA]</scope>
    <source>
        <strain evidence="1 2">R8-3668</strain>
    </source>
</reference>
<evidence type="ECO:0000313" key="1">
    <source>
        <dbReference type="EMBL" id="EHC48491.1"/>
    </source>
</evidence>
<organism evidence="1 2">
    <name type="scientific">Salmonella enterica subsp. enterica serovar Inverness str. R8-3668</name>
    <dbReference type="NCBI Taxonomy" id="913075"/>
    <lineage>
        <taxon>Bacteria</taxon>
        <taxon>Pseudomonadati</taxon>
        <taxon>Pseudomonadota</taxon>
        <taxon>Gammaproteobacteria</taxon>
        <taxon>Enterobacterales</taxon>
        <taxon>Enterobacteriaceae</taxon>
        <taxon>Salmonella</taxon>
    </lineage>
</organism>
<sequence length="44" mass="4681">MLLAGSTSIVLLSAAVSSVWVEDNASTASCFFTCMLNNHFNKSL</sequence>
<dbReference type="AlphaFoldDB" id="G5NLF3"/>
<comment type="caution">
    <text evidence="1">The sequence shown here is derived from an EMBL/GenBank/DDBJ whole genome shotgun (WGS) entry which is preliminary data.</text>
</comment>
<gene>
    <name evidence="1" type="ORF">LTSEINV_6035</name>
</gene>
<proteinExistence type="predicted"/>
<dbReference type="Proteomes" id="UP000003532">
    <property type="component" value="Unassembled WGS sequence"/>
</dbReference>